<accession>A0A1Y2LU06</accession>
<dbReference type="Proteomes" id="UP000193240">
    <property type="component" value="Unassembled WGS sequence"/>
</dbReference>
<gene>
    <name evidence="1" type="ORF">B5807_09948</name>
</gene>
<dbReference type="Gene3D" id="2.80.10.50">
    <property type="match status" value="1"/>
</dbReference>
<evidence type="ECO:0000313" key="2">
    <source>
        <dbReference type="Proteomes" id="UP000193240"/>
    </source>
</evidence>
<dbReference type="InParanoid" id="A0A1Y2LU06"/>
<proteinExistence type="predicted"/>
<protein>
    <submittedName>
        <fullName evidence="1">Uncharacterized protein</fullName>
    </submittedName>
</protein>
<evidence type="ECO:0000313" key="1">
    <source>
        <dbReference type="EMBL" id="OSS47321.1"/>
    </source>
</evidence>
<organism evidence="1 2">
    <name type="scientific">Epicoccum nigrum</name>
    <name type="common">Soil fungus</name>
    <name type="synonym">Epicoccum purpurascens</name>
    <dbReference type="NCBI Taxonomy" id="105696"/>
    <lineage>
        <taxon>Eukaryota</taxon>
        <taxon>Fungi</taxon>
        <taxon>Dikarya</taxon>
        <taxon>Ascomycota</taxon>
        <taxon>Pezizomycotina</taxon>
        <taxon>Dothideomycetes</taxon>
        <taxon>Pleosporomycetidae</taxon>
        <taxon>Pleosporales</taxon>
        <taxon>Pleosporineae</taxon>
        <taxon>Didymellaceae</taxon>
        <taxon>Epicoccum</taxon>
    </lineage>
</organism>
<sequence length="127" mass="14050">MDSLDKPFTIELNGSPIAKLGSNAEDKTQAKTGSEAAVFTLKDGFLHQGDWVLGRNLTENRSMLPKEVYWFKSSSDNDKRVQPVAAHQDGDNVQLKFKGCSLKLENDDIYADLLGDADTQVVVKFQS</sequence>
<reference evidence="1 2" key="1">
    <citation type="journal article" date="2017" name="Genome Announc.">
        <title>Genome sequence of the saprophytic ascomycete Epicoccum nigrum ICMP 19927 strain isolated from New Zealand.</title>
        <authorList>
            <person name="Fokin M."/>
            <person name="Fleetwood D."/>
            <person name="Weir B.S."/>
            <person name="Villas-Boas S.G."/>
        </authorList>
    </citation>
    <scope>NUCLEOTIDE SEQUENCE [LARGE SCALE GENOMIC DNA]</scope>
    <source>
        <strain evidence="1 2">ICMP 19927</strain>
    </source>
</reference>
<keyword evidence="2" id="KW-1185">Reference proteome</keyword>
<dbReference type="EMBL" id="KZ107849">
    <property type="protein sequence ID" value="OSS47321.1"/>
    <property type="molecule type" value="Genomic_DNA"/>
</dbReference>
<dbReference type="OMA" id="FEDRSMM"/>
<dbReference type="AlphaFoldDB" id="A0A1Y2LU06"/>
<name>A0A1Y2LU06_EPING</name>